<dbReference type="AlphaFoldDB" id="A0A0V0GML3"/>
<reference evidence="1" key="1">
    <citation type="submission" date="2015-12" db="EMBL/GenBank/DDBJ databases">
        <title>Gene expression during late stages of embryo sac development: a critical building block for successful pollen-pistil interactions.</title>
        <authorList>
            <person name="Liu Y."/>
            <person name="Joly V."/>
            <person name="Sabar M."/>
            <person name="Matton D.P."/>
        </authorList>
    </citation>
    <scope>NUCLEOTIDE SEQUENCE</scope>
</reference>
<evidence type="ECO:0000313" key="1">
    <source>
        <dbReference type="EMBL" id="JAP09187.1"/>
    </source>
</evidence>
<feature type="non-terminal residue" evidence="1">
    <location>
        <position position="1"/>
    </location>
</feature>
<accession>A0A0V0GML3</accession>
<name>A0A0V0GML3_SOLCH</name>
<protein>
    <submittedName>
        <fullName evidence="1">Putative ovule protein</fullName>
    </submittedName>
</protein>
<dbReference type="EMBL" id="GEDG01035480">
    <property type="protein sequence ID" value="JAP09187.1"/>
    <property type="molecule type" value="Transcribed_RNA"/>
</dbReference>
<sequence length="76" mass="8597">LVANLQYNRIRSTSSPVSLQRKHQLMQTTFLYLRFSAVKITPLVANYVRKHTFLGTFSIQTNTNGKLSSSLTSSFS</sequence>
<organism evidence="1">
    <name type="scientific">Solanum chacoense</name>
    <name type="common">Chaco potato</name>
    <dbReference type="NCBI Taxonomy" id="4108"/>
    <lineage>
        <taxon>Eukaryota</taxon>
        <taxon>Viridiplantae</taxon>
        <taxon>Streptophyta</taxon>
        <taxon>Embryophyta</taxon>
        <taxon>Tracheophyta</taxon>
        <taxon>Spermatophyta</taxon>
        <taxon>Magnoliopsida</taxon>
        <taxon>eudicotyledons</taxon>
        <taxon>Gunneridae</taxon>
        <taxon>Pentapetalae</taxon>
        <taxon>asterids</taxon>
        <taxon>lamiids</taxon>
        <taxon>Solanales</taxon>
        <taxon>Solanaceae</taxon>
        <taxon>Solanoideae</taxon>
        <taxon>Solaneae</taxon>
        <taxon>Solanum</taxon>
    </lineage>
</organism>
<proteinExistence type="predicted"/>